<name>A0A8H3ZGU1_9PEZI</name>
<dbReference type="EMBL" id="WOWK01000099">
    <property type="protein sequence ID" value="KAF0319194.1"/>
    <property type="molecule type" value="Genomic_DNA"/>
</dbReference>
<comment type="similarity">
    <text evidence="1">Belongs to the short-chain dehydrogenases/reductases (SDR) family.</text>
</comment>
<dbReference type="InterPro" id="IPR036291">
    <property type="entry name" value="NAD(P)-bd_dom_sf"/>
</dbReference>
<dbReference type="PRINTS" id="PR00081">
    <property type="entry name" value="GDHRDH"/>
</dbReference>
<evidence type="ECO:0000313" key="4">
    <source>
        <dbReference type="EMBL" id="KAF0319194.1"/>
    </source>
</evidence>
<dbReference type="Pfam" id="PF00106">
    <property type="entry name" value="adh_short"/>
    <property type="match status" value="1"/>
</dbReference>
<dbReference type="InterPro" id="IPR020904">
    <property type="entry name" value="Sc_DH/Rdtase_CS"/>
</dbReference>
<dbReference type="SUPFAM" id="SSF51735">
    <property type="entry name" value="NAD(P)-binding Rossmann-fold domains"/>
    <property type="match status" value="1"/>
</dbReference>
<dbReference type="PANTHER" id="PTHR24320:SF236">
    <property type="entry name" value="SHORT-CHAIN DEHYDROGENASE-RELATED"/>
    <property type="match status" value="1"/>
</dbReference>
<evidence type="ECO:0000256" key="3">
    <source>
        <dbReference type="ARBA" id="ARBA00023002"/>
    </source>
</evidence>
<reference evidence="4 5" key="1">
    <citation type="submission" date="2019-12" db="EMBL/GenBank/DDBJ databases">
        <title>A genome sequence resource for the geographically widespread anthracnose pathogen Colletotrichum asianum.</title>
        <authorList>
            <person name="Meng Y."/>
        </authorList>
    </citation>
    <scope>NUCLEOTIDE SEQUENCE [LARGE SCALE GENOMIC DNA]</scope>
    <source>
        <strain evidence="4 5">ICMP 18580</strain>
    </source>
</reference>
<evidence type="ECO:0000256" key="1">
    <source>
        <dbReference type="ARBA" id="ARBA00006484"/>
    </source>
</evidence>
<keyword evidence="2" id="KW-0521">NADP</keyword>
<dbReference type="Proteomes" id="UP000434172">
    <property type="component" value="Unassembled WGS sequence"/>
</dbReference>
<keyword evidence="3" id="KW-0560">Oxidoreductase</keyword>
<keyword evidence="5" id="KW-1185">Reference proteome</keyword>
<dbReference type="AlphaFoldDB" id="A0A8H3ZGU1"/>
<dbReference type="PROSITE" id="PS00061">
    <property type="entry name" value="ADH_SHORT"/>
    <property type="match status" value="1"/>
</dbReference>
<comment type="caution">
    <text evidence="4">The sequence shown here is derived from an EMBL/GenBank/DDBJ whole genome shotgun (WGS) entry which is preliminary data.</text>
</comment>
<evidence type="ECO:0000313" key="5">
    <source>
        <dbReference type="Proteomes" id="UP000434172"/>
    </source>
</evidence>
<dbReference type="Gene3D" id="3.40.50.720">
    <property type="entry name" value="NAD(P)-binding Rossmann-like Domain"/>
    <property type="match status" value="1"/>
</dbReference>
<dbReference type="InterPro" id="IPR002347">
    <property type="entry name" value="SDR_fam"/>
</dbReference>
<evidence type="ECO:0000256" key="2">
    <source>
        <dbReference type="ARBA" id="ARBA00022857"/>
    </source>
</evidence>
<accession>A0A8H3ZGU1</accession>
<dbReference type="OrthoDB" id="191139at2759"/>
<protein>
    <recommendedName>
        <fullName evidence="6">Short-chain dehydrogenase</fullName>
    </recommendedName>
</protein>
<sequence>MILTEVPKSSASLTPEFSSLRATLTQIYPPKSTFTEADVPANSQRGRVFIVTGGNAGIGLELTKILYAAGATVYIASRSKDKVEAAIKDITTKFGNSTTSGQLKFLHLDLNDLTIVKAAAKTFAEQESRLDVLWNNAGTGANAVTPGQRTKQDLEPMIGFHCVATLFFTHLLVPQLRAAASSSPAGQTRVVWTSSGLAEAGSPPNGLDWAVIDKGTSKPMQNYGASKAGMWFLSREFARRHTKQDGIVSVCLNPGYLKTASFDGTPAPVMMIMNVVMLSEPLYGAYTELFAGLSPEVTPESSGSYIIPWGRIRANAATPRQDLIKAGDTKEEGGLGYGERLWAWSEEKWAPFA</sequence>
<organism evidence="4 5">
    <name type="scientific">Colletotrichum asianum</name>
    <dbReference type="NCBI Taxonomy" id="702518"/>
    <lineage>
        <taxon>Eukaryota</taxon>
        <taxon>Fungi</taxon>
        <taxon>Dikarya</taxon>
        <taxon>Ascomycota</taxon>
        <taxon>Pezizomycotina</taxon>
        <taxon>Sordariomycetes</taxon>
        <taxon>Hypocreomycetidae</taxon>
        <taxon>Glomerellales</taxon>
        <taxon>Glomerellaceae</taxon>
        <taxon>Colletotrichum</taxon>
        <taxon>Colletotrichum gloeosporioides species complex</taxon>
    </lineage>
</organism>
<gene>
    <name evidence="4" type="ORF">GQ607_013587</name>
</gene>
<dbReference type="GO" id="GO:0016491">
    <property type="term" value="F:oxidoreductase activity"/>
    <property type="evidence" value="ECO:0007669"/>
    <property type="project" value="UniProtKB-KW"/>
</dbReference>
<dbReference type="PANTHER" id="PTHR24320">
    <property type="entry name" value="RETINOL DEHYDROGENASE"/>
    <property type="match status" value="1"/>
</dbReference>
<evidence type="ECO:0008006" key="6">
    <source>
        <dbReference type="Google" id="ProtNLM"/>
    </source>
</evidence>
<proteinExistence type="inferred from homology"/>